<dbReference type="PROSITE" id="PS50113">
    <property type="entry name" value="PAC"/>
    <property type="match status" value="1"/>
</dbReference>
<evidence type="ECO:0000313" key="13">
    <source>
        <dbReference type="Proteomes" id="UP000637695"/>
    </source>
</evidence>
<dbReference type="SMART" id="SM00387">
    <property type="entry name" value="HATPase_c"/>
    <property type="match status" value="1"/>
</dbReference>
<dbReference type="EC" id="2.7.13.3" evidence="2"/>
<dbReference type="Gene3D" id="1.10.287.130">
    <property type="match status" value="1"/>
</dbReference>
<dbReference type="Gene3D" id="3.30.565.10">
    <property type="entry name" value="Histidine kinase-like ATPase, C-terminal domain"/>
    <property type="match status" value="1"/>
</dbReference>
<dbReference type="SMART" id="SM00388">
    <property type="entry name" value="HisKA"/>
    <property type="match status" value="1"/>
</dbReference>
<dbReference type="SUPFAM" id="SSF55874">
    <property type="entry name" value="ATPase domain of HSP90 chaperone/DNA topoisomerase II/histidine kinase"/>
    <property type="match status" value="1"/>
</dbReference>
<feature type="domain" description="Histidine kinase" evidence="9">
    <location>
        <begin position="158"/>
        <end position="361"/>
    </location>
</feature>
<dbReference type="Pfam" id="PF00989">
    <property type="entry name" value="PAS"/>
    <property type="match status" value="1"/>
</dbReference>
<dbReference type="PROSITE" id="PS50112">
    <property type="entry name" value="PAS"/>
    <property type="match status" value="1"/>
</dbReference>
<dbReference type="SUPFAM" id="SSF47384">
    <property type="entry name" value="Homodimeric domain of signal transducing histidine kinase"/>
    <property type="match status" value="1"/>
</dbReference>
<evidence type="ECO:0000256" key="3">
    <source>
        <dbReference type="ARBA" id="ARBA00022553"/>
    </source>
</evidence>
<dbReference type="PANTHER" id="PTHR43065">
    <property type="entry name" value="SENSOR HISTIDINE KINASE"/>
    <property type="match status" value="1"/>
</dbReference>
<protein>
    <recommendedName>
        <fullName evidence="2">histidine kinase</fullName>
        <ecNumber evidence="2">2.7.13.3</ecNumber>
    </recommendedName>
</protein>
<evidence type="ECO:0000259" key="11">
    <source>
        <dbReference type="PROSITE" id="PS50113"/>
    </source>
</evidence>
<dbReference type="RefSeq" id="WP_188883041.1">
    <property type="nucleotide sequence ID" value="NZ_BMOY01000040.1"/>
</dbReference>
<keyword evidence="7" id="KW-0067">ATP-binding</keyword>
<reference evidence="12" key="2">
    <citation type="submission" date="2020-09" db="EMBL/GenBank/DDBJ databases">
        <authorList>
            <person name="Sun Q."/>
            <person name="Ohkuma M."/>
        </authorList>
    </citation>
    <scope>NUCLEOTIDE SEQUENCE</scope>
    <source>
        <strain evidence="12">JCM 18487</strain>
    </source>
</reference>
<dbReference type="Pfam" id="PF00512">
    <property type="entry name" value="HisKA"/>
    <property type="match status" value="1"/>
</dbReference>
<evidence type="ECO:0000259" key="10">
    <source>
        <dbReference type="PROSITE" id="PS50112"/>
    </source>
</evidence>
<dbReference type="InterPro" id="IPR003661">
    <property type="entry name" value="HisK_dim/P_dom"/>
</dbReference>
<evidence type="ECO:0000256" key="6">
    <source>
        <dbReference type="ARBA" id="ARBA00022777"/>
    </source>
</evidence>
<evidence type="ECO:0000256" key="8">
    <source>
        <dbReference type="ARBA" id="ARBA00023012"/>
    </source>
</evidence>
<dbReference type="GO" id="GO:0005524">
    <property type="term" value="F:ATP binding"/>
    <property type="evidence" value="ECO:0007669"/>
    <property type="project" value="UniProtKB-KW"/>
</dbReference>
<dbReference type="PRINTS" id="PR00344">
    <property type="entry name" value="BCTRLSENSOR"/>
</dbReference>
<evidence type="ECO:0000256" key="7">
    <source>
        <dbReference type="ARBA" id="ARBA00022840"/>
    </source>
</evidence>
<evidence type="ECO:0000256" key="2">
    <source>
        <dbReference type="ARBA" id="ARBA00012438"/>
    </source>
</evidence>
<keyword evidence="4" id="KW-0808">Transferase</keyword>
<feature type="domain" description="PAS" evidence="10">
    <location>
        <begin position="19"/>
        <end position="61"/>
    </location>
</feature>
<dbReference type="InterPro" id="IPR013767">
    <property type="entry name" value="PAS_fold"/>
</dbReference>
<dbReference type="InterPro" id="IPR036890">
    <property type="entry name" value="HATPase_C_sf"/>
</dbReference>
<dbReference type="NCBIfam" id="TIGR00229">
    <property type="entry name" value="sensory_box"/>
    <property type="match status" value="1"/>
</dbReference>
<dbReference type="GO" id="GO:0000155">
    <property type="term" value="F:phosphorelay sensor kinase activity"/>
    <property type="evidence" value="ECO:0007669"/>
    <property type="project" value="InterPro"/>
</dbReference>
<dbReference type="PANTHER" id="PTHR43065:SF34">
    <property type="entry name" value="SPORULATION KINASE A"/>
    <property type="match status" value="1"/>
</dbReference>
<accession>A0A917KG33</accession>
<dbReference type="InterPro" id="IPR000700">
    <property type="entry name" value="PAS-assoc_C"/>
</dbReference>
<keyword evidence="8" id="KW-0902">Two-component regulatory system</keyword>
<dbReference type="Proteomes" id="UP000637695">
    <property type="component" value="Unassembled WGS sequence"/>
</dbReference>
<comment type="caution">
    <text evidence="12">The sequence shown here is derived from an EMBL/GenBank/DDBJ whole genome shotgun (WGS) entry which is preliminary data.</text>
</comment>
<dbReference type="InterPro" id="IPR000014">
    <property type="entry name" value="PAS"/>
</dbReference>
<evidence type="ECO:0000313" key="12">
    <source>
        <dbReference type="EMBL" id="GGJ11856.1"/>
    </source>
</evidence>
<dbReference type="Gene3D" id="3.30.450.20">
    <property type="entry name" value="PAS domain"/>
    <property type="match status" value="1"/>
</dbReference>
<gene>
    <name evidence="12" type="ORF">GCM10010885_21490</name>
</gene>
<dbReference type="SUPFAM" id="SSF55785">
    <property type="entry name" value="PYP-like sensor domain (PAS domain)"/>
    <property type="match status" value="1"/>
</dbReference>
<evidence type="ECO:0000256" key="1">
    <source>
        <dbReference type="ARBA" id="ARBA00000085"/>
    </source>
</evidence>
<feature type="domain" description="PAC" evidence="11">
    <location>
        <begin position="93"/>
        <end position="145"/>
    </location>
</feature>
<dbReference type="InterPro" id="IPR035965">
    <property type="entry name" value="PAS-like_dom_sf"/>
</dbReference>
<dbReference type="CDD" id="cd00082">
    <property type="entry name" value="HisKA"/>
    <property type="match status" value="1"/>
</dbReference>
<keyword evidence="13" id="KW-1185">Reference proteome</keyword>
<name>A0A917KG33_9BACL</name>
<dbReference type="EMBL" id="BMOY01000040">
    <property type="protein sequence ID" value="GGJ11856.1"/>
    <property type="molecule type" value="Genomic_DNA"/>
</dbReference>
<keyword evidence="5" id="KW-0547">Nucleotide-binding</keyword>
<dbReference type="SMART" id="SM00091">
    <property type="entry name" value="PAS"/>
    <property type="match status" value="1"/>
</dbReference>
<evidence type="ECO:0000256" key="4">
    <source>
        <dbReference type="ARBA" id="ARBA00022679"/>
    </source>
</evidence>
<reference evidence="12" key="1">
    <citation type="journal article" date="2014" name="Int. J. Syst. Evol. Microbiol.">
        <title>Complete genome sequence of Corynebacterium casei LMG S-19264T (=DSM 44701T), isolated from a smear-ripened cheese.</title>
        <authorList>
            <consortium name="US DOE Joint Genome Institute (JGI-PGF)"/>
            <person name="Walter F."/>
            <person name="Albersmeier A."/>
            <person name="Kalinowski J."/>
            <person name="Ruckert C."/>
        </authorList>
    </citation>
    <scope>NUCLEOTIDE SEQUENCE</scope>
    <source>
        <strain evidence="12">JCM 18487</strain>
    </source>
</reference>
<sequence>MRHHACTLPRYEERSVREQLATLTLLFNSIHDGCYEVDWTGRFRYFNPSLCDILGYSPEELQQSTIRQVLGRRAYVAAMRDLERQYRWDDPIKAYGLTFQRRDGKVLDLEISRTVVRGEGGVPVGFCGIVRNITYRKRAEAFMQQAEKLAVVGQLAAGIAHEIRNPLTTLKGFVQLLRVARPVKPEHLEIMDAELRRIERIVQEFLLLARPQPAVWQTHDLAQVLDDVIALLDTQALMRNVRICRDYSPVPQVVCDVHRLKQVFIHILQNALEASAAGGMVHVVLQPRHEGVVVRIVDQGAGMSPERLARLGEPFYTTKEKGTGLGLMVSRRIVEAHRGHLCIASEEGRGTTVEVILPATGPWTARWTERTRNEGETQTELTRTR</sequence>
<dbReference type="PROSITE" id="PS50109">
    <property type="entry name" value="HIS_KIN"/>
    <property type="match status" value="1"/>
</dbReference>
<evidence type="ECO:0000256" key="5">
    <source>
        <dbReference type="ARBA" id="ARBA00022741"/>
    </source>
</evidence>
<dbReference type="InterPro" id="IPR003594">
    <property type="entry name" value="HATPase_dom"/>
</dbReference>
<dbReference type="InterPro" id="IPR004358">
    <property type="entry name" value="Sig_transdc_His_kin-like_C"/>
</dbReference>
<evidence type="ECO:0000259" key="9">
    <source>
        <dbReference type="PROSITE" id="PS50109"/>
    </source>
</evidence>
<keyword evidence="6" id="KW-0418">Kinase</keyword>
<comment type="catalytic activity">
    <reaction evidence="1">
        <text>ATP + protein L-histidine = ADP + protein N-phospho-L-histidine.</text>
        <dbReference type="EC" id="2.7.13.3"/>
    </reaction>
</comment>
<dbReference type="AlphaFoldDB" id="A0A917KG33"/>
<proteinExistence type="predicted"/>
<dbReference type="InterPro" id="IPR005467">
    <property type="entry name" value="His_kinase_dom"/>
</dbReference>
<dbReference type="InterPro" id="IPR036097">
    <property type="entry name" value="HisK_dim/P_sf"/>
</dbReference>
<dbReference type="Pfam" id="PF02518">
    <property type="entry name" value="HATPase_c"/>
    <property type="match status" value="1"/>
</dbReference>
<dbReference type="GO" id="GO:0006355">
    <property type="term" value="P:regulation of DNA-templated transcription"/>
    <property type="evidence" value="ECO:0007669"/>
    <property type="project" value="InterPro"/>
</dbReference>
<dbReference type="CDD" id="cd00130">
    <property type="entry name" value="PAS"/>
    <property type="match status" value="1"/>
</dbReference>
<keyword evidence="3" id="KW-0597">Phosphoprotein</keyword>
<organism evidence="12 13">
    <name type="scientific">Alicyclobacillus cellulosilyticus</name>
    <dbReference type="NCBI Taxonomy" id="1003997"/>
    <lineage>
        <taxon>Bacteria</taxon>
        <taxon>Bacillati</taxon>
        <taxon>Bacillota</taxon>
        <taxon>Bacilli</taxon>
        <taxon>Bacillales</taxon>
        <taxon>Alicyclobacillaceae</taxon>
        <taxon>Alicyclobacillus</taxon>
    </lineage>
</organism>